<evidence type="ECO:0000256" key="2">
    <source>
        <dbReference type="ARBA" id="ARBA00022630"/>
    </source>
</evidence>
<dbReference type="InterPro" id="IPR036188">
    <property type="entry name" value="FAD/NAD-bd_sf"/>
</dbReference>
<dbReference type="GO" id="GO:0050660">
    <property type="term" value="F:flavin adenine dinucleotide binding"/>
    <property type="evidence" value="ECO:0007669"/>
    <property type="project" value="InterPro"/>
</dbReference>
<evidence type="ECO:0000256" key="3">
    <source>
        <dbReference type="ARBA" id="ARBA00022827"/>
    </source>
</evidence>
<evidence type="ECO:0000256" key="1">
    <source>
        <dbReference type="ARBA" id="ARBA00009183"/>
    </source>
</evidence>
<dbReference type="Proteomes" id="UP000316270">
    <property type="component" value="Chromosome 6"/>
</dbReference>
<keyword evidence="5" id="KW-0560">Oxidoreductase</keyword>
<keyword evidence="4" id="KW-0521">NADP</keyword>
<evidence type="ECO:0000313" key="6">
    <source>
        <dbReference type="EMBL" id="QDS71644.1"/>
    </source>
</evidence>
<dbReference type="PIRSF" id="PIRSF000332">
    <property type="entry name" value="FMO"/>
    <property type="match status" value="1"/>
</dbReference>
<protein>
    <recommendedName>
        <fullName evidence="8">FAD/NAD(P)-binding domain-containing protein</fullName>
    </recommendedName>
</protein>
<dbReference type="GO" id="GO:0004499">
    <property type="term" value="F:N,N-dimethylaniline monooxygenase activity"/>
    <property type="evidence" value="ECO:0007669"/>
    <property type="project" value="InterPro"/>
</dbReference>
<dbReference type="EMBL" id="CP042190">
    <property type="protein sequence ID" value="QDS71644.1"/>
    <property type="molecule type" value="Genomic_DNA"/>
</dbReference>
<dbReference type="OrthoDB" id="66881at2759"/>
<dbReference type="SUPFAM" id="SSF51905">
    <property type="entry name" value="FAD/NAD(P)-binding domain"/>
    <property type="match status" value="2"/>
</dbReference>
<dbReference type="STRING" id="50376.A0A517L7N6"/>
<accession>A0A517L7N6</accession>
<sequence>MGPIKRVAIIGAGPAGVITIDALAQEKAFDTIRVFERREDSGGCWLQDPPNHTQVLPSISALSSRTADAPLPIPPHLPTTMPASTQYRFSDTSIYPHLETNIAAGPMSFSAEPFPEIRSEWSIRNHGADTPFRHWKVVKDYISSLLSRHGYNDMVEYNTTVESVRRNADTAAHVWTLVLRKAIAGKDDYWWSEDFDAVVVANGHYTVPFLPDVPGLAKYHEVHPNVISHSKSFRNPQDYKDKTVVVVGASISGPDIASSIAGLVKPPLLSVVRGKYHPYFFDYAFQHPKILRKYGLSHFDASGDGTVHFSDGTSVTAPDAVIFGTGYSWTLPFLKDVWGPGDGVELRNNRLPGLYQHVFYRRDPTLTFVGAVAAGFTFKVFEWQAVLAARYLAGRITLPPLEDQEAWEQKRVELKGDGVPFSALYPDFEEYFEEVRLLAGEPKDGVGRKLPKFEKAWRAEFDAAHLRRIAMWKRNNQQAEAELVREKETVQLGRL</sequence>
<evidence type="ECO:0008006" key="8">
    <source>
        <dbReference type="Google" id="ProtNLM"/>
    </source>
</evidence>
<dbReference type="Pfam" id="PF00743">
    <property type="entry name" value="FMO-like"/>
    <property type="match status" value="2"/>
</dbReference>
<comment type="similarity">
    <text evidence="1">Belongs to the FMO family.</text>
</comment>
<name>A0A517L7N6_9PEZI</name>
<dbReference type="Gene3D" id="3.50.50.60">
    <property type="entry name" value="FAD/NAD(P)-binding domain"/>
    <property type="match status" value="2"/>
</dbReference>
<dbReference type="InterPro" id="IPR020946">
    <property type="entry name" value="Flavin_mOase-like"/>
</dbReference>
<gene>
    <name evidence="6" type="ORF">FKW77_007485</name>
</gene>
<reference evidence="6 7" key="1">
    <citation type="submission" date="2019-07" db="EMBL/GenBank/DDBJ databases">
        <title>Finished genome of Venturia effusa.</title>
        <authorList>
            <person name="Young C.A."/>
            <person name="Cox M.P."/>
            <person name="Ganley A.R.D."/>
            <person name="David W.J."/>
        </authorList>
    </citation>
    <scope>NUCLEOTIDE SEQUENCE [LARGE SCALE GENOMIC DNA]</scope>
    <source>
        <strain evidence="7">albino</strain>
    </source>
</reference>
<dbReference type="PANTHER" id="PTHR23023">
    <property type="entry name" value="DIMETHYLANILINE MONOOXYGENASE"/>
    <property type="match status" value="1"/>
</dbReference>
<proteinExistence type="inferred from homology"/>
<dbReference type="AlphaFoldDB" id="A0A517L7N6"/>
<keyword evidence="2" id="KW-0285">Flavoprotein</keyword>
<evidence type="ECO:0000256" key="4">
    <source>
        <dbReference type="ARBA" id="ARBA00022857"/>
    </source>
</evidence>
<keyword evidence="3" id="KW-0274">FAD</keyword>
<evidence type="ECO:0000313" key="7">
    <source>
        <dbReference type="Proteomes" id="UP000316270"/>
    </source>
</evidence>
<dbReference type="InterPro" id="IPR050346">
    <property type="entry name" value="FMO-like"/>
</dbReference>
<organism evidence="6 7">
    <name type="scientific">Venturia effusa</name>
    <dbReference type="NCBI Taxonomy" id="50376"/>
    <lineage>
        <taxon>Eukaryota</taxon>
        <taxon>Fungi</taxon>
        <taxon>Dikarya</taxon>
        <taxon>Ascomycota</taxon>
        <taxon>Pezizomycotina</taxon>
        <taxon>Dothideomycetes</taxon>
        <taxon>Pleosporomycetidae</taxon>
        <taxon>Venturiales</taxon>
        <taxon>Venturiaceae</taxon>
        <taxon>Venturia</taxon>
    </lineage>
</organism>
<evidence type="ECO:0000256" key="5">
    <source>
        <dbReference type="ARBA" id="ARBA00023002"/>
    </source>
</evidence>
<dbReference type="InterPro" id="IPR000960">
    <property type="entry name" value="Flavin_mOase"/>
</dbReference>
<keyword evidence="7" id="KW-1185">Reference proteome</keyword>
<dbReference type="PRINTS" id="PR00419">
    <property type="entry name" value="ADXRDTASE"/>
</dbReference>
<dbReference type="GO" id="GO:0050661">
    <property type="term" value="F:NADP binding"/>
    <property type="evidence" value="ECO:0007669"/>
    <property type="project" value="InterPro"/>
</dbReference>